<name>A0A2A6Z803_9FIRM</name>
<protein>
    <submittedName>
        <fullName evidence="2">Uncharacterized protein</fullName>
    </submittedName>
</protein>
<evidence type="ECO:0000313" key="3">
    <source>
        <dbReference type="Proteomes" id="UP000220752"/>
    </source>
</evidence>
<evidence type="ECO:0000313" key="2">
    <source>
        <dbReference type="EMBL" id="PDX57482.1"/>
    </source>
</evidence>
<feature type="region of interest" description="Disordered" evidence="1">
    <location>
        <begin position="84"/>
        <end position="103"/>
    </location>
</feature>
<dbReference type="Proteomes" id="UP000220752">
    <property type="component" value="Unassembled WGS sequence"/>
</dbReference>
<sequence length="103" mass="11611">MSDGVIFNVPARRCKRCGGILTSEQGLRDGYGPCCLKKMREEEEYRQFMEKQYSFFDMAAEAEAARNPAKEKFAVQSAADIFRESEDSAEAAGKETNHESTQE</sequence>
<dbReference type="AlphaFoldDB" id="A0A2A6Z803"/>
<dbReference type="EMBL" id="NMTQ01000037">
    <property type="protein sequence ID" value="PDX57482.1"/>
    <property type="molecule type" value="Genomic_DNA"/>
</dbReference>
<keyword evidence="3" id="KW-1185">Reference proteome</keyword>
<gene>
    <name evidence="2" type="ORF">CGS46_13250</name>
</gene>
<proteinExistence type="predicted"/>
<reference evidence="2 3" key="1">
    <citation type="journal article" date="2017" name="Front. Microbiol.">
        <title>New Insights into the Diversity of the Genus Faecalibacterium.</title>
        <authorList>
            <person name="Benevides L."/>
            <person name="Burman S."/>
            <person name="Martin R."/>
            <person name="Robert V."/>
            <person name="Thomas M."/>
            <person name="Miquel S."/>
            <person name="Chain F."/>
            <person name="Sokol H."/>
            <person name="Bermudez-Humaran L.G."/>
            <person name="Morrison M."/>
            <person name="Langella P."/>
            <person name="Azevedo V.A."/>
            <person name="Chatel J.M."/>
            <person name="Soares S."/>
        </authorList>
    </citation>
    <scope>NUCLEOTIDE SEQUENCE [LARGE SCALE GENOMIC DNA]</scope>
    <source>
        <strain evidence="3">CNCM I-4540</strain>
    </source>
</reference>
<evidence type="ECO:0000256" key="1">
    <source>
        <dbReference type="SAM" id="MobiDB-lite"/>
    </source>
</evidence>
<comment type="caution">
    <text evidence="2">The sequence shown here is derived from an EMBL/GenBank/DDBJ whole genome shotgun (WGS) entry which is preliminary data.</text>
</comment>
<organism evidence="2 3">
    <name type="scientific">Faecalibacterium langellae</name>
    <dbReference type="NCBI Taxonomy" id="3435293"/>
    <lineage>
        <taxon>Bacteria</taxon>
        <taxon>Bacillati</taxon>
        <taxon>Bacillota</taxon>
        <taxon>Clostridia</taxon>
        <taxon>Eubacteriales</taxon>
        <taxon>Oscillospiraceae</taxon>
        <taxon>Faecalibacterium</taxon>
    </lineage>
</organism>
<accession>A0A2A6Z803</accession>